<evidence type="ECO:0000256" key="1">
    <source>
        <dbReference type="SAM" id="Phobius"/>
    </source>
</evidence>
<dbReference type="AlphaFoldDB" id="A0A6I4VRQ4"/>
<dbReference type="InterPro" id="IPR043857">
    <property type="entry name" value="DUF5819"/>
</dbReference>
<dbReference type="EMBL" id="WUUL01000002">
    <property type="protein sequence ID" value="MXQ52965.1"/>
    <property type="molecule type" value="Genomic_DNA"/>
</dbReference>
<dbReference type="Proteomes" id="UP000430692">
    <property type="component" value="Unassembled WGS sequence"/>
</dbReference>
<accession>A0A6I4VRQ4</accession>
<keyword evidence="1" id="KW-1133">Transmembrane helix</keyword>
<proteinExistence type="predicted"/>
<evidence type="ECO:0000313" key="2">
    <source>
        <dbReference type="EMBL" id="MXQ52965.1"/>
    </source>
</evidence>
<sequence length="201" mass="23254">MSRKILVFTTSSILSIVLLVHFGFTFIYLSPANPLKSKQWETIFHYMNPLFTQNWKLFAPNPANQQLNLDMRVQYVDNAGATRQTNWKSITLPVIKELQSNHFSTNARISEFQSSLISNYVWGDKEEKEQSFQSMQRYVNYILDNKKFEVPGKIIKIQLRAVVNRFPNYANKDKPDSAGKISYYITNWWNPSSGQAGGEKA</sequence>
<comment type="caution">
    <text evidence="2">The sequence shown here is derived from an EMBL/GenBank/DDBJ whole genome shotgun (WGS) entry which is preliminary data.</text>
</comment>
<feature type="transmembrane region" description="Helical" evidence="1">
    <location>
        <begin position="6"/>
        <end position="29"/>
    </location>
</feature>
<organism evidence="2 3">
    <name type="scientific">Shimazuella alba</name>
    <dbReference type="NCBI Taxonomy" id="2690964"/>
    <lineage>
        <taxon>Bacteria</taxon>
        <taxon>Bacillati</taxon>
        <taxon>Bacillota</taxon>
        <taxon>Bacilli</taxon>
        <taxon>Bacillales</taxon>
        <taxon>Thermoactinomycetaceae</taxon>
        <taxon>Shimazuella</taxon>
    </lineage>
</organism>
<name>A0A6I4VRQ4_9BACL</name>
<dbReference type="Pfam" id="PF19136">
    <property type="entry name" value="DUF5819"/>
    <property type="match status" value="1"/>
</dbReference>
<dbReference type="RefSeq" id="WP_160800303.1">
    <property type="nucleotide sequence ID" value="NZ_WUUL01000002.1"/>
</dbReference>
<evidence type="ECO:0000313" key="3">
    <source>
        <dbReference type="Proteomes" id="UP000430692"/>
    </source>
</evidence>
<keyword evidence="3" id="KW-1185">Reference proteome</keyword>
<keyword evidence="1" id="KW-0472">Membrane</keyword>
<keyword evidence="1" id="KW-0812">Transmembrane</keyword>
<gene>
    <name evidence="2" type="ORF">GSM42_04290</name>
</gene>
<protein>
    <submittedName>
        <fullName evidence="2">Uncharacterized protein</fullName>
    </submittedName>
</protein>
<reference evidence="2 3" key="1">
    <citation type="submission" date="2019-12" db="EMBL/GenBank/DDBJ databases">
        <title>Whole-genome analyses of novel actinobacteria.</title>
        <authorList>
            <person name="Sahin N."/>
            <person name="Saygin H."/>
        </authorList>
    </citation>
    <scope>NUCLEOTIDE SEQUENCE [LARGE SCALE GENOMIC DNA]</scope>
    <source>
        <strain evidence="2 3">KC615</strain>
    </source>
</reference>